<dbReference type="EMBL" id="ML977179">
    <property type="protein sequence ID" value="KAF1982917.1"/>
    <property type="molecule type" value="Genomic_DNA"/>
</dbReference>
<evidence type="ECO:0000313" key="2">
    <source>
        <dbReference type="Proteomes" id="UP000800041"/>
    </source>
</evidence>
<evidence type="ECO:0000313" key="1">
    <source>
        <dbReference type="EMBL" id="KAF1982917.1"/>
    </source>
</evidence>
<name>A0A6G1GQ71_9PEZI</name>
<sequence length="186" mass="20279">MGGWGSMAPTDGLGQRGDNKLLEPGRLLVAGAHTENPKFHSPFAANIKWERSETDENSAERVFTAYYVTGRLTATLPLLPPHSPLPLPPSIKPCAPLPAVLPLWPLASPTLPPRPTSLTELANSHRTLRCPASYHYVTVLYLTALPPKLNKYRASPGALFGHTRPSRIVPHFNRTLVPAFCPSLPI</sequence>
<proteinExistence type="predicted"/>
<dbReference type="AlphaFoldDB" id="A0A6G1GQ71"/>
<dbReference type="Proteomes" id="UP000800041">
    <property type="component" value="Unassembled WGS sequence"/>
</dbReference>
<protein>
    <submittedName>
        <fullName evidence="1">Uncharacterized protein</fullName>
    </submittedName>
</protein>
<accession>A0A6G1GQ71</accession>
<keyword evidence="2" id="KW-1185">Reference proteome</keyword>
<gene>
    <name evidence="1" type="ORF">K402DRAFT_183404</name>
</gene>
<reference evidence="1" key="1">
    <citation type="journal article" date="2020" name="Stud. Mycol.">
        <title>101 Dothideomycetes genomes: a test case for predicting lifestyles and emergence of pathogens.</title>
        <authorList>
            <person name="Haridas S."/>
            <person name="Albert R."/>
            <person name="Binder M."/>
            <person name="Bloem J."/>
            <person name="Labutti K."/>
            <person name="Salamov A."/>
            <person name="Andreopoulos B."/>
            <person name="Baker S."/>
            <person name="Barry K."/>
            <person name="Bills G."/>
            <person name="Bluhm B."/>
            <person name="Cannon C."/>
            <person name="Castanera R."/>
            <person name="Culley D."/>
            <person name="Daum C."/>
            <person name="Ezra D."/>
            <person name="Gonzalez J."/>
            <person name="Henrissat B."/>
            <person name="Kuo A."/>
            <person name="Liang C."/>
            <person name="Lipzen A."/>
            <person name="Lutzoni F."/>
            <person name="Magnuson J."/>
            <person name="Mondo S."/>
            <person name="Nolan M."/>
            <person name="Ohm R."/>
            <person name="Pangilinan J."/>
            <person name="Park H.-J."/>
            <person name="Ramirez L."/>
            <person name="Alfaro M."/>
            <person name="Sun H."/>
            <person name="Tritt A."/>
            <person name="Yoshinaga Y."/>
            <person name="Zwiers L.-H."/>
            <person name="Turgeon B."/>
            <person name="Goodwin S."/>
            <person name="Spatafora J."/>
            <person name="Crous P."/>
            <person name="Grigoriev I."/>
        </authorList>
    </citation>
    <scope>NUCLEOTIDE SEQUENCE</scope>
    <source>
        <strain evidence="1">CBS 113979</strain>
    </source>
</reference>
<organism evidence="1 2">
    <name type="scientific">Aulographum hederae CBS 113979</name>
    <dbReference type="NCBI Taxonomy" id="1176131"/>
    <lineage>
        <taxon>Eukaryota</taxon>
        <taxon>Fungi</taxon>
        <taxon>Dikarya</taxon>
        <taxon>Ascomycota</taxon>
        <taxon>Pezizomycotina</taxon>
        <taxon>Dothideomycetes</taxon>
        <taxon>Pleosporomycetidae</taxon>
        <taxon>Aulographales</taxon>
        <taxon>Aulographaceae</taxon>
    </lineage>
</organism>